<organism evidence="1 2">
    <name type="scientific">Catenibacillus scindens</name>
    <dbReference type="NCBI Taxonomy" id="673271"/>
    <lineage>
        <taxon>Bacteria</taxon>
        <taxon>Bacillati</taxon>
        <taxon>Bacillota</taxon>
        <taxon>Clostridia</taxon>
        <taxon>Lachnospirales</taxon>
        <taxon>Lachnospiraceae</taxon>
        <taxon>Catenibacillus</taxon>
    </lineage>
</organism>
<dbReference type="RefSeq" id="WP_183771636.1">
    <property type="nucleotide sequence ID" value="NZ_CAWVEG010000167.1"/>
</dbReference>
<dbReference type="AlphaFoldDB" id="A0A7W8H897"/>
<keyword evidence="2" id="KW-1185">Reference proteome</keyword>
<evidence type="ECO:0000313" key="1">
    <source>
        <dbReference type="EMBL" id="MBB5263644.1"/>
    </source>
</evidence>
<evidence type="ECO:0008006" key="3">
    <source>
        <dbReference type="Google" id="ProtNLM"/>
    </source>
</evidence>
<gene>
    <name evidence="1" type="ORF">HNP82_000742</name>
</gene>
<dbReference type="Proteomes" id="UP000543642">
    <property type="component" value="Unassembled WGS sequence"/>
</dbReference>
<accession>A0A7W8H897</accession>
<sequence length="193" mass="21938">MKKYIICSFCGLMVLTGAYIFSYQKLSGISEEIPQETGQIEVAVREDTVKSTAKLIVETYNATDQSLTRKESAMPAMYLGLTRAGVLQKLSSYMDNLSISDLEDGLVSFDLMYFSPDCLMLRKTYEPSEDFHKYYIKLNKGCITVYYSDRKTVYEYTDIDFNTLPSDVAADVVSGVEIRDEKALYDFLETYSS</sequence>
<dbReference type="EMBL" id="JACHFW010000002">
    <property type="protein sequence ID" value="MBB5263644.1"/>
    <property type="molecule type" value="Genomic_DNA"/>
</dbReference>
<name>A0A7W8H897_9FIRM</name>
<proteinExistence type="predicted"/>
<reference evidence="1 2" key="1">
    <citation type="submission" date="2020-08" db="EMBL/GenBank/DDBJ databases">
        <title>Genomic Encyclopedia of Type Strains, Phase IV (KMG-IV): sequencing the most valuable type-strain genomes for metagenomic binning, comparative biology and taxonomic classification.</title>
        <authorList>
            <person name="Goeker M."/>
        </authorList>
    </citation>
    <scope>NUCLEOTIDE SEQUENCE [LARGE SCALE GENOMIC DNA]</scope>
    <source>
        <strain evidence="1 2">DSM 106146</strain>
    </source>
</reference>
<protein>
    <recommendedName>
        <fullName evidence="3">Bypass of forespore C C-terminal domain-containing protein</fullName>
    </recommendedName>
</protein>
<evidence type="ECO:0000313" key="2">
    <source>
        <dbReference type="Proteomes" id="UP000543642"/>
    </source>
</evidence>
<comment type="caution">
    <text evidence="1">The sequence shown here is derived from an EMBL/GenBank/DDBJ whole genome shotgun (WGS) entry which is preliminary data.</text>
</comment>